<sequence>MEYVFYGLLAVAFIAFVVLVIRSYKKKLASGCCGASDESVKKNKVADKDKSHYLYEKTLVVDGMVCKNCSARVENSLNSIDGVWAEADVSSGRVTVRMKREIEDKVLKKTVNGIGAYTVMKVE</sequence>
<keyword evidence="1" id="KW-1133">Transmembrane helix</keyword>
<dbReference type="InterPro" id="IPR006121">
    <property type="entry name" value="HMA_dom"/>
</dbReference>
<dbReference type="AlphaFoldDB" id="A0A2N0UZ85"/>
<dbReference type="CDD" id="cd00371">
    <property type="entry name" value="HMA"/>
    <property type="match status" value="1"/>
</dbReference>
<dbReference type="EMBL" id="NNSR01000028">
    <property type="protein sequence ID" value="PKD32290.1"/>
    <property type="molecule type" value="Genomic_DNA"/>
</dbReference>
<dbReference type="InterPro" id="IPR036163">
    <property type="entry name" value="HMA_dom_sf"/>
</dbReference>
<proteinExistence type="predicted"/>
<name>A0A2N0UZ85_9FIRM</name>
<evidence type="ECO:0000313" key="3">
    <source>
        <dbReference type="EMBL" id="PKD32290.1"/>
    </source>
</evidence>
<keyword evidence="1" id="KW-0472">Membrane</keyword>
<feature type="domain" description="HMA" evidence="2">
    <location>
        <begin position="55"/>
        <end position="119"/>
    </location>
</feature>
<keyword evidence="1" id="KW-0812">Transmembrane</keyword>
<feature type="transmembrane region" description="Helical" evidence="1">
    <location>
        <begin position="6"/>
        <end position="24"/>
    </location>
</feature>
<dbReference type="Proteomes" id="UP000233425">
    <property type="component" value="Unassembled WGS sequence"/>
</dbReference>
<evidence type="ECO:0000313" key="4">
    <source>
        <dbReference type="Proteomes" id="UP000233425"/>
    </source>
</evidence>
<gene>
    <name evidence="3" type="ORF">RBATCC27255_00499</name>
</gene>
<dbReference type="Gene3D" id="3.30.70.100">
    <property type="match status" value="1"/>
</dbReference>
<dbReference type="Pfam" id="PF00403">
    <property type="entry name" value="HMA"/>
    <property type="match status" value="1"/>
</dbReference>
<protein>
    <submittedName>
        <fullName evidence="3">Copper ion binding protein</fullName>
    </submittedName>
</protein>
<dbReference type="RefSeq" id="WP_101028598.1">
    <property type="nucleotide sequence ID" value="NZ_CABMMZ010000028.1"/>
</dbReference>
<organism evidence="3 4">
    <name type="scientific">Ruminococcus bromii</name>
    <dbReference type="NCBI Taxonomy" id="40518"/>
    <lineage>
        <taxon>Bacteria</taxon>
        <taxon>Bacillati</taxon>
        <taxon>Bacillota</taxon>
        <taxon>Clostridia</taxon>
        <taxon>Eubacteriales</taxon>
        <taxon>Oscillospiraceae</taxon>
        <taxon>Ruminococcus</taxon>
    </lineage>
</organism>
<dbReference type="PROSITE" id="PS50846">
    <property type="entry name" value="HMA_2"/>
    <property type="match status" value="1"/>
</dbReference>
<comment type="caution">
    <text evidence="3">The sequence shown here is derived from an EMBL/GenBank/DDBJ whole genome shotgun (WGS) entry which is preliminary data.</text>
</comment>
<dbReference type="SUPFAM" id="SSF55008">
    <property type="entry name" value="HMA, heavy metal-associated domain"/>
    <property type="match status" value="1"/>
</dbReference>
<evidence type="ECO:0000259" key="2">
    <source>
        <dbReference type="PROSITE" id="PS50846"/>
    </source>
</evidence>
<evidence type="ECO:0000256" key="1">
    <source>
        <dbReference type="SAM" id="Phobius"/>
    </source>
</evidence>
<dbReference type="GO" id="GO:0046872">
    <property type="term" value="F:metal ion binding"/>
    <property type="evidence" value="ECO:0007669"/>
    <property type="project" value="InterPro"/>
</dbReference>
<accession>A0A2N0UZ85</accession>
<reference evidence="3" key="1">
    <citation type="journal article" date="2018" name="Environ. Microbiol.">
        <title>Sporulation capability and amylosome conservation among diverse human colonic and rumen isolates of the keystone starch-degrader Ruminococcus bromii.</title>
        <authorList>
            <person name="Mukhopadhya I."/>
            <person name="Morais S."/>
            <person name="Laverde-Gomez J."/>
            <person name="Sheridan P.O."/>
            <person name="Walker A.W."/>
            <person name="Kelly W."/>
            <person name="Klieve A.V."/>
            <person name="Ouwerkerk D."/>
            <person name="Duncan S.H."/>
            <person name="Louis P."/>
            <person name="Koropatkin N."/>
            <person name="Cockburn D."/>
            <person name="Kibler R."/>
            <person name="Cooper P.J."/>
            <person name="Sandoval C."/>
            <person name="Crost E."/>
            <person name="Juge N."/>
            <person name="Bayer E.A."/>
            <person name="Flint H.J."/>
        </authorList>
    </citation>
    <scope>NUCLEOTIDE SEQUENCE [LARGE SCALE GENOMIC DNA]</scope>
    <source>
        <strain evidence="3">ATCC 27255</strain>
    </source>
</reference>
<keyword evidence="4" id="KW-1185">Reference proteome</keyword>